<protein>
    <submittedName>
        <fullName evidence="9">Urea transporter</fullName>
    </submittedName>
</protein>
<dbReference type="PIRSF" id="PIRSF016502">
    <property type="entry name" value="Urea_transporter"/>
    <property type="match status" value="1"/>
</dbReference>
<feature type="transmembrane region" description="Helical" evidence="8">
    <location>
        <begin position="241"/>
        <end position="259"/>
    </location>
</feature>
<feature type="transmembrane region" description="Helical" evidence="8">
    <location>
        <begin position="193"/>
        <end position="210"/>
    </location>
</feature>
<feature type="transmembrane region" description="Helical" evidence="8">
    <location>
        <begin position="168"/>
        <end position="186"/>
    </location>
</feature>
<evidence type="ECO:0000256" key="8">
    <source>
        <dbReference type="SAM" id="Phobius"/>
    </source>
</evidence>
<feature type="transmembrane region" description="Helical" evidence="8">
    <location>
        <begin position="95"/>
        <end position="113"/>
    </location>
</feature>
<evidence type="ECO:0000256" key="2">
    <source>
        <dbReference type="ARBA" id="ARBA00005914"/>
    </source>
</evidence>
<dbReference type="InterPro" id="IPR004937">
    <property type="entry name" value="Urea_transporter"/>
</dbReference>
<keyword evidence="10" id="KW-1185">Reference proteome</keyword>
<dbReference type="AlphaFoldDB" id="A0A1W2ENM9"/>
<dbReference type="RefSeq" id="WP_084291286.1">
    <property type="nucleotide sequence ID" value="NZ_FWYB01000013.1"/>
</dbReference>
<dbReference type="Pfam" id="PF03253">
    <property type="entry name" value="UT"/>
    <property type="match status" value="1"/>
</dbReference>
<feature type="transmembrane region" description="Helical" evidence="8">
    <location>
        <begin position="72"/>
        <end position="89"/>
    </location>
</feature>
<keyword evidence="6 8" id="KW-0472">Membrane</keyword>
<feature type="transmembrane region" description="Helical" evidence="8">
    <location>
        <begin position="216"/>
        <end position="234"/>
    </location>
</feature>
<dbReference type="PANTHER" id="PTHR10464:SF4">
    <property type="entry name" value="UREA TRANSPORTER"/>
    <property type="match status" value="1"/>
</dbReference>
<name>A0A1W2ENM9_9SPHI</name>
<evidence type="ECO:0000256" key="1">
    <source>
        <dbReference type="ARBA" id="ARBA00004651"/>
    </source>
</evidence>
<evidence type="ECO:0000256" key="7">
    <source>
        <dbReference type="PIRSR" id="PIRSR016502-1"/>
    </source>
</evidence>
<feature type="site" description="Important for channel permeability" evidence="7">
    <location>
        <position position="266"/>
    </location>
</feature>
<evidence type="ECO:0000256" key="4">
    <source>
        <dbReference type="ARBA" id="ARBA00022692"/>
    </source>
</evidence>
<dbReference type="GO" id="GO:0005886">
    <property type="term" value="C:plasma membrane"/>
    <property type="evidence" value="ECO:0007669"/>
    <property type="project" value="UniProtKB-SubCell"/>
</dbReference>
<keyword evidence="3" id="KW-1003">Cell membrane</keyword>
<dbReference type="EMBL" id="FWYB01000013">
    <property type="protein sequence ID" value="SMD10728.1"/>
    <property type="molecule type" value="Genomic_DNA"/>
</dbReference>
<dbReference type="OrthoDB" id="279428at2"/>
<sequence>MKEIEQRFPFILAVLKGIGQIMLQENAITGILFLAGIFYGSIFMGLGAILAGVCGTMTAKALQYNREEIQQGLYGFSAALVGVALPFYFEPVVITWVAVVVGSMLATIIQHFFIVKKIPVFTLPFVLVTWILLYIFYEVYPVPTSALLNIKTNITYDFSAATKGFGQVIFQGSLFAGIAFFIGVFINAPISALYALAASIFGGMIAMQFAIPAETIEMGLFGYNAVLCAIFFAGDRVRDGIWVGISVALTLAIGLLMSAKGLTQLTFPFVAATCITLLLKNKLSASAPSN</sequence>
<reference evidence="9 10" key="1">
    <citation type="submission" date="2017-04" db="EMBL/GenBank/DDBJ databases">
        <authorList>
            <person name="Afonso C.L."/>
            <person name="Miller P.J."/>
            <person name="Scott M.A."/>
            <person name="Spackman E."/>
            <person name="Goraichik I."/>
            <person name="Dimitrov K.M."/>
            <person name="Suarez D.L."/>
            <person name="Swayne D.E."/>
        </authorList>
    </citation>
    <scope>NUCLEOTIDE SEQUENCE [LARGE SCALE GENOMIC DNA]</scope>
    <source>
        <strain evidence="9 10">DSM 19625</strain>
    </source>
</reference>
<evidence type="ECO:0000256" key="5">
    <source>
        <dbReference type="ARBA" id="ARBA00022989"/>
    </source>
</evidence>
<dbReference type="InterPro" id="IPR029020">
    <property type="entry name" value="Ammonium/urea_transptr"/>
</dbReference>
<evidence type="ECO:0000313" key="10">
    <source>
        <dbReference type="Proteomes" id="UP000192678"/>
    </source>
</evidence>
<dbReference type="Gene3D" id="1.10.3430.10">
    <property type="entry name" value="Ammonium transporter AmtB like domains"/>
    <property type="match status" value="1"/>
</dbReference>
<proteinExistence type="inferred from homology"/>
<comment type="subcellular location">
    <subcellularLocation>
        <location evidence="1">Cell membrane</location>
        <topology evidence="1">Multi-pass membrane protein</topology>
    </subcellularLocation>
</comment>
<gene>
    <name evidence="9" type="ORF">SAMN04488101_113150</name>
</gene>
<keyword evidence="4 8" id="KW-0812">Transmembrane</keyword>
<accession>A0A1W2ENM9</accession>
<feature type="transmembrane region" description="Helical" evidence="8">
    <location>
        <begin position="27"/>
        <end position="51"/>
    </location>
</feature>
<dbReference type="STRING" id="475255.SAMN04488101_113150"/>
<evidence type="ECO:0000256" key="3">
    <source>
        <dbReference type="ARBA" id="ARBA00022475"/>
    </source>
</evidence>
<comment type="similarity">
    <text evidence="2">Belongs to the urea transporter family.</text>
</comment>
<feature type="transmembrane region" description="Helical" evidence="8">
    <location>
        <begin position="120"/>
        <end position="137"/>
    </location>
</feature>
<dbReference type="Proteomes" id="UP000192678">
    <property type="component" value="Unassembled WGS sequence"/>
</dbReference>
<keyword evidence="5 8" id="KW-1133">Transmembrane helix</keyword>
<organism evidence="9 10">
    <name type="scientific">Pedobacter nyackensis</name>
    <dbReference type="NCBI Taxonomy" id="475255"/>
    <lineage>
        <taxon>Bacteria</taxon>
        <taxon>Pseudomonadati</taxon>
        <taxon>Bacteroidota</taxon>
        <taxon>Sphingobacteriia</taxon>
        <taxon>Sphingobacteriales</taxon>
        <taxon>Sphingobacteriaceae</taxon>
        <taxon>Pedobacter</taxon>
    </lineage>
</organism>
<dbReference type="PANTHER" id="PTHR10464">
    <property type="entry name" value="UREA TRANSPORTER"/>
    <property type="match status" value="1"/>
</dbReference>
<evidence type="ECO:0000256" key="6">
    <source>
        <dbReference type="ARBA" id="ARBA00023136"/>
    </source>
</evidence>
<dbReference type="GO" id="GO:0015204">
    <property type="term" value="F:urea transmembrane transporter activity"/>
    <property type="evidence" value="ECO:0007669"/>
    <property type="project" value="InterPro"/>
</dbReference>
<evidence type="ECO:0000313" key="9">
    <source>
        <dbReference type="EMBL" id="SMD10728.1"/>
    </source>
</evidence>